<organism evidence="1 2">
    <name type="scientific">Pleurodeles waltl</name>
    <name type="common">Iberian ribbed newt</name>
    <dbReference type="NCBI Taxonomy" id="8319"/>
    <lineage>
        <taxon>Eukaryota</taxon>
        <taxon>Metazoa</taxon>
        <taxon>Chordata</taxon>
        <taxon>Craniata</taxon>
        <taxon>Vertebrata</taxon>
        <taxon>Euteleostomi</taxon>
        <taxon>Amphibia</taxon>
        <taxon>Batrachia</taxon>
        <taxon>Caudata</taxon>
        <taxon>Salamandroidea</taxon>
        <taxon>Salamandridae</taxon>
        <taxon>Pleurodelinae</taxon>
        <taxon>Pleurodeles</taxon>
    </lineage>
</organism>
<gene>
    <name evidence="1" type="ORF">NDU88_005192</name>
</gene>
<proteinExistence type="predicted"/>
<sequence>MGTPRAPDSPADACLAADPHSLTREALTRVKAAILDEGAANAPTPYLASERVTVGAIFPQGHNRRQ</sequence>
<dbReference type="AlphaFoldDB" id="A0AAV7NLS9"/>
<dbReference type="EMBL" id="JANPWB010000012">
    <property type="protein sequence ID" value="KAJ1116991.1"/>
    <property type="molecule type" value="Genomic_DNA"/>
</dbReference>
<name>A0AAV7NLS9_PLEWA</name>
<reference evidence="1" key="1">
    <citation type="journal article" date="2022" name="bioRxiv">
        <title>Sequencing and chromosome-scale assembly of the giantPleurodeles waltlgenome.</title>
        <authorList>
            <person name="Brown T."/>
            <person name="Elewa A."/>
            <person name="Iarovenko S."/>
            <person name="Subramanian E."/>
            <person name="Araus A.J."/>
            <person name="Petzold A."/>
            <person name="Susuki M."/>
            <person name="Suzuki K.-i.T."/>
            <person name="Hayashi T."/>
            <person name="Toyoda A."/>
            <person name="Oliveira C."/>
            <person name="Osipova E."/>
            <person name="Leigh N.D."/>
            <person name="Simon A."/>
            <person name="Yun M.H."/>
        </authorList>
    </citation>
    <scope>NUCLEOTIDE SEQUENCE</scope>
    <source>
        <strain evidence="1">20211129_DDA</strain>
        <tissue evidence="1">Liver</tissue>
    </source>
</reference>
<comment type="caution">
    <text evidence="1">The sequence shown here is derived from an EMBL/GenBank/DDBJ whole genome shotgun (WGS) entry which is preliminary data.</text>
</comment>
<evidence type="ECO:0000313" key="1">
    <source>
        <dbReference type="EMBL" id="KAJ1116991.1"/>
    </source>
</evidence>
<dbReference type="Proteomes" id="UP001066276">
    <property type="component" value="Chromosome 8"/>
</dbReference>
<evidence type="ECO:0000313" key="2">
    <source>
        <dbReference type="Proteomes" id="UP001066276"/>
    </source>
</evidence>
<protein>
    <submittedName>
        <fullName evidence="1">Uncharacterized protein</fullName>
    </submittedName>
</protein>
<accession>A0AAV7NLS9</accession>
<keyword evidence="2" id="KW-1185">Reference proteome</keyword>